<protein>
    <submittedName>
        <fullName evidence="2">Uncharacterized protein</fullName>
    </submittedName>
</protein>
<dbReference type="Proteomes" id="UP000000662">
    <property type="component" value="Chromosome 3"/>
</dbReference>
<evidence type="ECO:0000313" key="2">
    <source>
        <dbReference type="EMBL" id="ABI92133.1"/>
    </source>
</evidence>
<keyword evidence="1" id="KW-1133">Transmembrane helix</keyword>
<keyword evidence="1" id="KW-0472">Membrane</keyword>
<organism evidence="2 3">
    <name type="scientific">Burkholderia ambifaria (strain ATCC BAA-244 / DSM 16087 / CCUG 44356 / LMG 19182 / AMMD)</name>
    <name type="common">Burkholderia cepacia (strain AMMD)</name>
    <dbReference type="NCBI Taxonomy" id="339670"/>
    <lineage>
        <taxon>Bacteria</taxon>
        <taxon>Pseudomonadati</taxon>
        <taxon>Pseudomonadota</taxon>
        <taxon>Betaproteobacteria</taxon>
        <taxon>Burkholderiales</taxon>
        <taxon>Burkholderiaceae</taxon>
        <taxon>Burkholderia</taxon>
        <taxon>Burkholderia cepacia complex</taxon>
    </lineage>
</organism>
<keyword evidence="3" id="KW-1185">Reference proteome</keyword>
<evidence type="ECO:0000256" key="1">
    <source>
        <dbReference type="SAM" id="Phobius"/>
    </source>
</evidence>
<accession>Q0B140</accession>
<name>Q0B140_BURCM</name>
<dbReference type="KEGG" id="bam:Bamb_6589"/>
<evidence type="ECO:0000313" key="3">
    <source>
        <dbReference type="Proteomes" id="UP000000662"/>
    </source>
</evidence>
<feature type="transmembrane region" description="Helical" evidence="1">
    <location>
        <begin position="12"/>
        <end position="33"/>
    </location>
</feature>
<reference evidence="2" key="1">
    <citation type="submission" date="2006-08" db="EMBL/GenBank/DDBJ databases">
        <title>Complete sequence of Chromosome 3 of Burkholderia cepacia AMMD.</title>
        <authorList>
            <consortium name="US DOE Joint Genome Institute"/>
            <person name="Copeland A."/>
            <person name="Lucas S."/>
            <person name="Lapidus A."/>
            <person name="Barry K."/>
            <person name="Detter J.C."/>
            <person name="Glavina del Rio T."/>
            <person name="Hammon N."/>
            <person name="Israni S."/>
            <person name="Pitluck S."/>
            <person name="Bruce D."/>
            <person name="Chain P."/>
            <person name="Malfatti S."/>
            <person name="Shin M."/>
            <person name="Vergez L."/>
            <person name="Schmutz J."/>
            <person name="Larimer F."/>
            <person name="Land M."/>
            <person name="Hauser L."/>
            <person name="Kyrpides N."/>
            <person name="Kim E."/>
            <person name="Parke J."/>
            <person name="Coenye T."/>
            <person name="Konstantinidis K."/>
            <person name="Ramette A."/>
            <person name="Tiedje J."/>
            <person name="Richardson P."/>
        </authorList>
    </citation>
    <scope>NUCLEOTIDE SEQUENCE</scope>
    <source>
        <strain evidence="2">AMMD</strain>
    </source>
</reference>
<keyword evidence="1" id="KW-0812">Transmembrane</keyword>
<sequence>MATIFDAKKLRPVSIVVACGGLLAMVQWSPAIVPMPPARLSDMCNVDGSGNVMPSQTVIGNLSQIQDSYFVQDGNGHAVLVSRCVKGACAPFDRKLVRRHVGEPVRAEFCSDHPARLLISGVEVYRLTQQVINKNIADIQRTQSMMRSIGAAWCGTWLLFQVGIEWLGRRRHSR</sequence>
<gene>
    <name evidence="2" type="ordered locus">Bamb_6589</name>
</gene>
<dbReference type="EMBL" id="CP000442">
    <property type="protein sequence ID" value="ABI92133.1"/>
    <property type="molecule type" value="Genomic_DNA"/>
</dbReference>
<dbReference type="AlphaFoldDB" id="Q0B140"/>
<proteinExistence type="predicted"/>